<evidence type="ECO:0000256" key="6">
    <source>
        <dbReference type="ARBA" id="ARBA00022723"/>
    </source>
</evidence>
<dbReference type="InterPro" id="IPR051536">
    <property type="entry name" value="UDG_Type-4/5"/>
</dbReference>
<dbReference type="Pfam" id="PF03167">
    <property type="entry name" value="UDG"/>
    <property type="match status" value="1"/>
</dbReference>
<evidence type="ECO:0000256" key="3">
    <source>
        <dbReference type="ARBA" id="ARBA00012030"/>
    </source>
</evidence>
<evidence type="ECO:0000256" key="9">
    <source>
        <dbReference type="ARBA" id="ARBA00023004"/>
    </source>
</evidence>
<dbReference type="NCBIfam" id="TIGR00758">
    <property type="entry name" value="UDG_fam4"/>
    <property type="match status" value="1"/>
</dbReference>
<organism evidence="13 14">
    <name type="scientific">Litoreibacter janthinus</name>
    <dbReference type="NCBI Taxonomy" id="670154"/>
    <lineage>
        <taxon>Bacteria</taxon>
        <taxon>Pseudomonadati</taxon>
        <taxon>Pseudomonadota</taxon>
        <taxon>Alphaproteobacteria</taxon>
        <taxon>Rhodobacterales</taxon>
        <taxon>Roseobacteraceae</taxon>
        <taxon>Litoreibacter</taxon>
    </lineage>
</organism>
<keyword evidence="14" id="KW-1185">Reference proteome</keyword>
<evidence type="ECO:0000256" key="1">
    <source>
        <dbReference type="ARBA" id="ARBA00001400"/>
    </source>
</evidence>
<feature type="domain" description="Uracil-DNA glycosylase-like" evidence="12">
    <location>
        <begin position="134"/>
        <end position="283"/>
    </location>
</feature>
<name>A0A1I6G5L4_9RHOB</name>
<evidence type="ECO:0000313" key="13">
    <source>
        <dbReference type="EMBL" id="SFR37505.1"/>
    </source>
</evidence>
<dbReference type="SUPFAM" id="SSF52141">
    <property type="entry name" value="Uracil-DNA glycosylase-like"/>
    <property type="match status" value="1"/>
</dbReference>
<keyword evidence="9" id="KW-0408">Iron</keyword>
<dbReference type="GO" id="GO:0006281">
    <property type="term" value="P:DNA repair"/>
    <property type="evidence" value="ECO:0007669"/>
    <property type="project" value="UniProtKB-KW"/>
</dbReference>
<keyword evidence="8" id="KW-0378">Hydrolase</keyword>
<protein>
    <recommendedName>
        <fullName evidence="4">Type-4 uracil-DNA glycosylase</fullName>
        <ecNumber evidence="3">3.2.2.27</ecNumber>
    </recommendedName>
</protein>
<dbReference type="STRING" id="670154.SAMN04488002_0938"/>
<dbReference type="AlphaFoldDB" id="A0A1I6G5L4"/>
<evidence type="ECO:0000256" key="2">
    <source>
        <dbReference type="ARBA" id="ARBA00006521"/>
    </source>
</evidence>
<evidence type="ECO:0000256" key="7">
    <source>
        <dbReference type="ARBA" id="ARBA00022763"/>
    </source>
</evidence>
<keyword evidence="10" id="KW-0411">Iron-sulfur</keyword>
<evidence type="ECO:0000256" key="5">
    <source>
        <dbReference type="ARBA" id="ARBA00022485"/>
    </source>
</evidence>
<reference evidence="14" key="1">
    <citation type="submission" date="2016-10" db="EMBL/GenBank/DDBJ databases">
        <authorList>
            <person name="Varghese N."/>
            <person name="Submissions S."/>
        </authorList>
    </citation>
    <scope>NUCLEOTIDE SEQUENCE [LARGE SCALE GENOMIC DNA]</scope>
    <source>
        <strain evidence="14">DSM 26921</strain>
    </source>
</reference>
<evidence type="ECO:0000256" key="11">
    <source>
        <dbReference type="ARBA" id="ARBA00023204"/>
    </source>
</evidence>
<accession>A0A1I6G5L4</accession>
<evidence type="ECO:0000256" key="4">
    <source>
        <dbReference type="ARBA" id="ARBA00019403"/>
    </source>
</evidence>
<dbReference type="InterPro" id="IPR005122">
    <property type="entry name" value="Uracil-DNA_glycosylase-like"/>
</dbReference>
<comment type="catalytic activity">
    <reaction evidence="1">
        <text>Hydrolyzes single-stranded DNA or mismatched double-stranded DNA and polynucleotides, releasing free uracil.</text>
        <dbReference type="EC" id="3.2.2.27"/>
    </reaction>
</comment>
<dbReference type="GO" id="GO:0004844">
    <property type="term" value="F:uracil DNA N-glycosylase activity"/>
    <property type="evidence" value="ECO:0007669"/>
    <property type="project" value="UniProtKB-EC"/>
</dbReference>
<gene>
    <name evidence="13" type="ORF">SAMN04488002_0938</name>
</gene>
<evidence type="ECO:0000313" key="14">
    <source>
        <dbReference type="Proteomes" id="UP000199658"/>
    </source>
</evidence>
<dbReference type="CDD" id="cd10030">
    <property type="entry name" value="UDG-F4_TTUDGA_SPO1dp_like"/>
    <property type="match status" value="1"/>
</dbReference>
<keyword evidence="7" id="KW-0227">DNA damage</keyword>
<sequence>MILSGYKGERSVGQGRPATVMSLWGQCGQTRFSLMESGLDFYTAKALLDWHVDLGADEAIGDVPINRYEVPKEAPKMAKPVPVAEAPIVQQHGPDPVAVARDMAQSAQDLDGLKAVMAAFPHCDLKNGARNLVFCDGIAGAKIMVIGEAPGREEDQQGKPFVGPAGQLLDAMFAAIDYGRENAENPIYITNVLPWRPPQNRDPNPDEVAMMLPFLERHVALANPEVLVLMGNHACHALLGLKGITKLRGTWSEALGKPALPMLHPAYLLRMPAAKREAWADLLSLQAKLRG</sequence>
<dbReference type="PANTHER" id="PTHR33693">
    <property type="entry name" value="TYPE-5 URACIL-DNA GLYCOSYLASE"/>
    <property type="match status" value="1"/>
</dbReference>
<dbReference type="EMBL" id="FOYO01000001">
    <property type="protein sequence ID" value="SFR37505.1"/>
    <property type="molecule type" value="Genomic_DNA"/>
</dbReference>
<evidence type="ECO:0000259" key="12">
    <source>
        <dbReference type="SMART" id="SM00986"/>
    </source>
</evidence>
<dbReference type="SMART" id="SM00987">
    <property type="entry name" value="UreE_C"/>
    <property type="match status" value="1"/>
</dbReference>
<dbReference type="Gene3D" id="3.40.470.10">
    <property type="entry name" value="Uracil-DNA glycosylase-like domain"/>
    <property type="match status" value="1"/>
</dbReference>
<dbReference type="InterPro" id="IPR036895">
    <property type="entry name" value="Uracil-DNA_glycosylase-like_sf"/>
</dbReference>
<evidence type="ECO:0000256" key="10">
    <source>
        <dbReference type="ARBA" id="ARBA00023014"/>
    </source>
</evidence>
<comment type="similarity">
    <text evidence="2">Belongs to the uracil-DNA glycosylase (UDG) superfamily. Type 4 (UDGa) family.</text>
</comment>
<keyword evidence="5" id="KW-0004">4Fe-4S</keyword>
<dbReference type="GO" id="GO:0051539">
    <property type="term" value="F:4 iron, 4 sulfur cluster binding"/>
    <property type="evidence" value="ECO:0007669"/>
    <property type="project" value="UniProtKB-KW"/>
</dbReference>
<dbReference type="SMART" id="SM00986">
    <property type="entry name" value="UDG"/>
    <property type="match status" value="1"/>
</dbReference>
<dbReference type="PANTHER" id="PTHR33693:SF1">
    <property type="entry name" value="TYPE-4 URACIL-DNA GLYCOSYLASE"/>
    <property type="match status" value="1"/>
</dbReference>
<dbReference type="Proteomes" id="UP000199658">
    <property type="component" value="Unassembled WGS sequence"/>
</dbReference>
<dbReference type="EC" id="3.2.2.27" evidence="3"/>
<proteinExistence type="inferred from homology"/>
<keyword evidence="11" id="KW-0234">DNA repair</keyword>
<dbReference type="InterPro" id="IPR005273">
    <property type="entry name" value="Ura-DNA_glyco_family4"/>
</dbReference>
<dbReference type="GO" id="GO:0046872">
    <property type="term" value="F:metal ion binding"/>
    <property type="evidence" value="ECO:0007669"/>
    <property type="project" value="UniProtKB-KW"/>
</dbReference>
<keyword evidence="6" id="KW-0479">Metal-binding</keyword>
<evidence type="ECO:0000256" key="8">
    <source>
        <dbReference type="ARBA" id="ARBA00022801"/>
    </source>
</evidence>